<dbReference type="Proteomes" id="UP000296079">
    <property type="component" value="Chromosome 2"/>
</dbReference>
<dbReference type="EMBL" id="CP039288">
    <property type="protein sequence ID" value="QCC04246.1"/>
    <property type="molecule type" value="Genomic_DNA"/>
</dbReference>
<proteinExistence type="predicted"/>
<reference evidence="3 5" key="2">
    <citation type="submission" date="2019-04" db="EMBL/GenBank/DDBJ databases">
        <title>Long-read de novo sequencing of Cupriavidus necator H16.</title>
        <authorList>
            <person name="Little G.T."/>
            <person name="Ehsaan M."/>
            <person name="Arenas-Lopez C."/>
            <person name="Jawed K."/>
            <person name="Winzer K."/>
            <person name="Kovacs K."/>
            <person name="Malys N."/>
            <person name="Minton N.P."/>
        </authorList>
    </citation>
    <scope>NUCLEOTIDE SEQUENCE [LARGE SCALE GENOMIC DNA]</scope>
    <source>
        <strain evidence="3 5">H16</strain>
    </source>
</reference>
<evidence type="ECO:0000313" key="3">
    <source>
        <dbReference type="EMBL" id="QCC04246.1"/>
    </source>
</evidence>
<dbReference type="Proteomes" id="UP000008210">
    <property type="component" value="Chromosome 2"/>
</dbReference>
<feature type="compositionally biased region" description="Polar residues" evidence="1">
    <location>
        <begin position="125"/>
        <end position="141"/>
    </location>
</feature>
<dbReference type="HOGENOM" id="CLU_1822169_0_0_4"/>
<evidence type="ECO:0000313" key="5">
    <source>
        <dbReference type="Proteomes" id="UP000296079"/>
    </source>
</evidence>
<dbReference type="STRING" id="381666.H16_B1623"/>
<evidence type="ECO:0000313" key="2">
    <source>
        <dbReference type="EMBL" id="CAJ96408.1"/>
    </source>
</evidence>
<dbReference type="AlphaFoldDB" id="Q0K0R6"/>
<gene>
    <name evidence="2" type="ordered locus">H16_B1623</name>
    <name evidence="3" type="ORF">E6A55_27385</name>
</gene>
<sequence>MIKHCLSAVSIAGAGARGRGVPNLVMALLIAGAAQSYAQNLPAHEQRDTAAQPEACSGTGAGLQSAACRAASNAGQSKYNLLYADDVPAGNSERSTGPVSASPCRNCPTDAQSGRQAGRMPDSAARNSRSESAGTAPASTL</sequence>
<evidence type="ECO:0000313" key="4">
    <source>
        <dbReference type="Proteomes" id="UP000008210"/>
    </source>
</evidence>
<keyword evidence="4" id="KW-1185">Reference proteome</keyword>
<reference evidence="2 4" key="1">
    <citation type="journal article" date="2006" name="Nat. Biotechnol.">
        <title>Genome sequence of the bioplastic-producing 'Knallgas' bacterium Ralstonia eutropha H16.</title>
        <authorList>
            <person name="Pohlmann A."/>
            <person name="Fricke W.F."/>
            <person name="Reinecke F."/>
            <person name="Kusian B."/>
            <person name="Liesegang H."/>
            <person name="Cramm R."/>
            <person name="Eitinger T."/>
            <person name="Ewering C."/>
            <person name="Potter M."/>
            <person name="Schwartz E."/>
            <person name="Strittmatter A."/>
            <person name="Voss I."/>
            <person name="Gottschalk G."/>
            <person name="Steinbuechel A."/>
            <person name="Friedrich B."/>
            <person name="Bowien B."/>
        </authorList>
    </citation>
    <scope>NUCLEOTIDE SEQUENCE [LARGE SCALE GENOMIC DNA]</scope>
    <source>
        <strain evidence="4">ATCC 17699 / DSM 428 / KCTC 22496 / NCIMB 10442 / H16 / Stanier 337</strain>
        <strain evidence="2">H16</strain>
    </source>
</reference>
<dbReference type="eggNOG" id="ENOG5033UGF">
    <property type="taxonomic scope" value="Bacteria"/>
</dbReference>
<evidence type="ECO:0000256" key="1">
    <source>
        <dbReference type="SAM" id="MobiDB-lite"/>
    </source>
</evidence>
<accession>Q0K0R6</accession>
<organism evidence="2 4">
    <name type="scientific">Cupriavidus necator (strain ATCC 17699 / DSM 428 / KCTC 22496 / NCIMB 10442 / H16 / Stanier 337)</name>
    <name type="common">Ralstonia eutropha</name>
    <dbReference type="NCBI Taxonomy" id="381666"/>
    <lineage>
        <taxon>Bacteria</taxon>
        <taxon>Pseudomonadati</taxon>
        <taxon>Pseudomonadota</taxon>
        <taxon>Betaproteobacteria</taxon>
        <taxon>Burkholderiales</taxon>
        <taxon>Burkholderiaceae</taxon>
        <taxon>Cupriavidus</taxon>
    </lineage>
</organism>
<protein>
    <submittedName>
        <fullName evidence="2">Uncharacterized protein</fullName>
    </submittedName>
</protein>
<dbReference type="OrthoDB" id="8964915at2"/>
<feature type="region of interest" description="Disordered" evidence="1">
    <location>
        <begin position="87"/>
        <end position="141"/>
    </location>
</feature>
<dbReference type="KEGG" id="reh:H16_B1623"/>
<name>Q0K0R6_CUPNH</name>
<dbReference type="EMBL" id="AM260480">
    <property type="protein sequence ID" value="CAJ96408.1"/>
    <property type="molecule type" value="Genomic_DNA"/>
</dbReference>